<evidence type="ECO:0000313" key="1">
    <source>
        <dbReference type="EMBL" id="EFF79959.1"/>
    </source>
</evidence>
<name>D4TYI8_9ACTO</name>
<sequence length="98" mass="11320">MLLERFERRRNWIGNNLLDRLITYPELFFLSRTAFPVQNSNAYLKAVWISRFPASYAAGTLQAFLTNVARNSPTTTANLEMASLELQRFGWCSKNDRG</sequence>
<dbReference type="Proteomes" id="UP000003150">
    <property type="component" value="Unassembled WGS sequence"/>
</dbReference>
<dbReference type="AlphaFoldDB" id="D4TYI8"/>
<protein>
    <submittedName>
        <fullName evidence="1">Uncharacterized protein</fullName>
    </submittedName>
</protein>
<evidence type="ECO:0000313" key="2">
    <source>
        <dbReference type="Proteomes" id="UP000003150"/>
    </source>
</evidence>
<accession>D4TYI8</accession>
<dbReference type="EMBL" id="ACYT02000029">
    <property type="protein sequence ID" value="EFF79959.1"/>
    <property type="molecule type" value="Genomic_DNA"/>
</dbReference>
<comment type="caution">
    <text evidence="1">The sequence shown here is derived from an EMBL/GenBank/DDBJ whole genome shotgun (WGS) entry which is preliminary data.</text>
</comment>
<dbReference type="HOGENOM" id="CLU_2327589_0_0_11"/>
<reference evidence="1 2" key="1">
    <citation type="submission" date="2009-10" db="EMBL/GenBank/DDBJ databases">
        <authorList>
            <person name="Weinstock G."/>
            <person name="Sodergren E."/>
            <person name="Clifton S."/>
            <person name="Fulton L."/>
            <person name="Fulton B."/>
            <person name="Courtney L."/>
            <person name="Fronick C."/>
            <person name="Harrison M."/>
            <person name="Strong C."/>
            <person name="Farmer C."/>
            <person name="Delahaunty K."/>
            <person name="Markovic C."/>
            <person name="Hall O."/>
            <person name="Minx P."/>
            <person name="Tomlinson C."/>
            <person name="Mitreva M."/>
            <person name="Nelson J."/>
            <person name="Hou S."/>
            <person name="Wollam A."/>
            <person name="Pepin K.H."/>
            <person name="Johnson M."/>
            <person name="Bhonagiri V."/>
            <person name="Nash W.E."/>
            <person name="Warren W."/>
            <person name="Chinwalla A."/>
            <person name="Mardis E.R."/>
            <person name="Wilson R.K."/>
        </authorList>
    </citation>
    <scope>NUCLEOTIDE SEQUENCE [LARGE SCALE GENOMIC DNA]</scope>
    <source>
        <strain evidence="1 2">F0309</strain>
    </source>
</reference>
<proteinExistence type="predicted"/>
<organism evidence="1 2">
    <name type="scientific">Schaalia odontolytica F0309</name>
    <dbReference type="NCBI Taxonomy" id="649742"/>
    <lineage>
        <taxon>Bacteria</taxon>
        <taxon>Bacillati</taxon>
        <taxon>Actinomycetota</taxon>
        <taxon>Actinomycetes</taxon>
        <taxon>Actinomycetales</taxon>
        <taxon>Actinomycetaceae</taxon>
        <taxon>Schaalia</taxon>
    </lineage>
</organism>
<gene>
    <name evidence="1" type="ORF">HMPREF0970_01013</name>
</gene>